<dbReference type="InterPro" id="IPR013752">
    <property type="entry name" value="KPA_reductase"/>
</dbReference>
<proteinExistence type="inferred from homology"/>
<organism evidence="13 14">
    <name type="scientific">Vibrio xiamenensis</name>
    <dbReference type="NCBI Taxonomy" id="861298"/>
    <lineage>
        <taxon>Bacteria</taxon>
        <taxon>Pseudomonadati</taxon>
        <taxon>Pseudomonadota</taxon>
        <taxon>Gammaproteobacteria</taxon>
        <taxon>Vibrionales</taxon>
        <taxon>Vibrionaceae</taxon>
        <taxon>Vibrio</taxon>
    </lineage>
</organism>
<keyword evidence="7 10" id="KW-0560">Oxidoreductase</keyword>
<dbReference type="InterPro" id="IPR013328">
    <property type="entry name" value="6PGD_dom2"/>
</dbReference>
<keyword evidence="6 10" id="KW-0521">NADP</keyword>
<evidence type="ECO:0000256" key="5">
    <source>
        <dbReference type="ARBA" id="ARBA00022655"/>
    </source>
</evidence>
<protein>
    <recommendedName>
        <fullName evidence="4 10">2-dehydropantoate 2-reductase</fullName>
        <ecNumber evidence="3 10">1.1.1.169</ecNumber>
    </recommendedName>
    <alternativeName>
        <fullName evidence="8 10">Ketopantoate reductase</fullName>
    </alternativeName>
</protein>
<evidence type="ECO:0000313" key="14">
    <source>
        <dbReference type="Proteomes" id="UP000198854"/>
    </source>
</evidence>
<dbReference type="GO" id="GO:0015940">
    <property type="term" value="P:pantothenate biosynthetic process"/>
    <property type="evidence" value="ECO:0007669"/>
    <property type="project" value="UniProtKB-UniPathway"/>
</dbReference>
<dbReference type="Pfam" id="PF08546">
    <property type="entry name" value="ApbA_C"/>
    <property type="match status" value="1"/>
</dbReference>
<accession>A0A1G8EGK8</accession>
<comment type="function">
    <text evidence="10">Catalyzes the NADPH-dependent reduction of ketopantoate into pantoic acid.</text>
</comment>
<comment type="pathway">
    <text evidence="1 10">Cofactor biosynthesis; (R)-pantothenate biosynthesis; (R)-pantoate from 3-methyl-2-oxobutanoate: step 2/2.</text>
</comment>
<dbReference type="PANTHER" id="PTHR43765:SF2">
    <property type="entry name" value="2-DEHYDROPANTOATE 2-REDUCTASE"/>
    <property type="match status" value="1"/>
</dbReference>
<dbReference type="InterPro" id="IPR003710">
    <property type="entry name" value="ApbA"/>
</dbReference>
<dbReference type="Proteomes" id="UP000198854">
    <property type="component" value="Unassembled WGS sequence"/>
</dbReference>
<dbReference type="UniPathway" id="UPA00028">
    <property type="reaction ID" value="UER00004"/>
</dbReference>
<reference evidence="13 14" key="1">
    <citation type="submission" date="2016-10" db="EMBL/GenBank/DDBJ databases">
        <authorList>
            <person name="de Groot N.N."/>
        </authorList>
    </citation>
    <scope>NUCLEOTIDE SEQUENCE [LARGE SCALE GENOMIC DNA]</scope>
    <source>
        <strain evidence="13 14">CGMCC 1.10228</strain>
    </source>
</reference>
<evidence type="ECO:0000259" key="11">
    <source>
        <dbReference type="Pfam" id="PF02558"/>
    </source>
</evidence>
<comment type="similarity">
    <text evidence="2 10">Belongs to the ketopantoate reductase family.</text>
</comment>
<feature type="domain" description="Ketopantoate reductase N-terminal" evidence="11">
    <location>
        <begin position="3"/>
        <end position="142"/>
    </location>
</feature>
<dbReference type="GO" id="GO:0005737">
    <property type="term" value="C:cytoplasm"/>
    <property type="evidence" value="ECO:0007669"/>
    <property type="project" value="TreeGrafter"/>
</dbReference>
<dbReference type="InterPro" id="IPR013332">
    <property type="entry name" value="KPR_N"/>
</dbReference>
<keyword evidence="14" id="KW-1185">Reference proteome</keyword>
<dbReference type="Gene3D" id="1.10.1040.10">
    <property type="entry name" value="N-(1-d-carboxylethyl)-l-norvaline Dehydrogenase, domain 2"/>
    <property type="match status" value="1"/>
</dbReference>
<evidence type="ECO:0000256" key="1">
    <source>
        <dbReference type="ARBA" id="ARBA00004994"/>
    </source>
</evidence>
<dbReference type="InterPro" id="IPR008927">
    <property type="entry name" value="6-PGluconate_DH-like_C_sf"/>
</dbReference>
<evidence type="ECO:0000256" key="6">
    <source>
        <dbReference type="ARBA" id="ARBA00022857"/>
    </source>
</evidence>
<name>A0A1G8EGK8_9VIBR</name>
<evidence type="ECO:0000256" key="2">
    <source>
        <dbReference type="ARBA" id="ARBA00007870"/>
    </source>
</evidence>
<dbReference type="OrthoDB" id="6530772at2"/>
<evidence type="ECO:0000256" key="3">
    <source>
        <dbReference type="ARBA" id="ARBA00013014"/>
    </source>
</evidence>
<evidence type="ECO:0000256" key="10">
    <source>
        <dbReference type="RuleBase" id="RU362068"/>
    </source>
</evidence>
<dbReference type="EMBL" id="FNDD01000024">
    <property type="protein sequence ID" value="SDH69027.1"/>
    <property type="molecule type" value="Genomic_DNA"/>
</dbReference>
<keyword evidence="5 10" id="KW-0566">Pantothenate biosynthesis</keyword>
<dbReference type="EC" id="1.1.1.169" evidence="3 10"/>
<comment type="catalytic activity">
    <reaction evidence="9 10">
        <text>(R)-pantoate + NADP(+) = 2-dehydropantoate + NADPH + H(+)</text>
        <dbReference type="Rhea" id="RHEA:16233"/>
        <dbReference type="ChEBI" id="CHEBI:11561"/>
        <dbReference type="ChEBI" id="CHEBI:15378"/>
        <dbReference type="ChEBI" id="CHEBI:15980"/>
        <dbReference type="ChEBI" id="CHEBI:57783"/>
        <dbReference type="ChEBI" id="CHEBI:58349"/>
        <dbReference type="EC" id="1.1.1.169"/>
    </reaction>
</comment>
<evidence type="ECO:0000256" key="4">
    <source>
        <dbReference type="ARBA" id="ARBA00019465"/>
    </source>
</evidence>
<gene>
    <name evidence="13" type="ORF">SAMN04488136_12488</name>
</gene>
<dbReference type="NCBIfam" id="NF005087">
    <property type="entry name" value="PRK06522.1-1"/>
    <property type="match status" value="1"/>
</dbReference>
<evidence type="ECO:0000256" key="9">
    <source>
        <dbReference type="ARBA" id="ARBA00048793"/>
    </source>
</evidence>
<feature type="domain" description="Ketopantoate reductase C-terminal" evidence="12">
    <location>
        <begin position="167"/>
        <end position="290"/>
    </location>
</feature>
<evidence type="ECO:0000256" key="7">
    <source>
        <dbReference type="ARBA" id="ARBA00023002"/>
    </source>
</evidence>
<sequence>MNIVVIGPGAIGSLWAYHLHQAGHRVSVWSTKPHSYFKLRLDESPAIELANNQPRMLQQADLILVTVKAWQVEQALLPIRREINPETMIAVMHNGMGTSDFLIKHFSTNPLLVAKTTHGAYKLSDQQTCHTGKGHTQIGSLNPLGEQCQFLSQVLAHALPECGWNDNIQLALWNKLAINCAINPLTALHNIKNGELAAPSFKQQLTDLVSEVASVMTLQGFDVDESQLLAQVYQVIDKTAQNYSSMHQDIHHQRRSEIDYITGHLLSVAKLHNLKTPVNQKLYDAIKHIETVGRNHD</sequence>
<dbReference type="Gene3D" id="3.40.50.720">
    <property type="entry name" value="NAD(P)-binding Rossmann-like Domain"/>
    <property type="match status" value="1"/>
</dbReference>
<dbReference type="AlphaFoldDB" id="A0A1G8EGK8"/>
<evidence type="ECO:0000313" key="13">
    <source>
        <dbReference type="EMBL" id="SDH69027.1"/>
    </source>
</evidence>
<dbReference type="Pfam" id="PF02558">
    <property type="entry name" value="ApbA"/>
    <property type="match status" value="1"/>
</dbReference>
<dbReference type="NCBIfam" id="TIGR00745">
    <property type="entry name" value="apbA_panE"/>
    <property type="match status" value="1"/>
</dbReference>
<dbReference type="SUPFAM" id="SSF51735">
    <property type="entry name" value="NAD(P)-binding Rossmann-fold domains"/>
    <property type="match status" value="1"/>
</dbReference>
<evidence type="ECO:0000256" key="8">
    <source>
        <dbReference type="ARBA" id="ARBA00032024"/>
    </source>
</evidence>
<dbReference type="SUPFAM" id="SSF48179">
    <property type="entry name" value="6-phosphogluconate dehydrogenase C-terminal domain-like"/>
    <property type="match status" value="1"/>
</dbReference>
<dbReference type="InterPro" id="IPR036291">
    <property type="entry name" value="NAD(P)-bd_dom_sf"/>
</dbReference>
<dbReference type="GO" id="GO:0008677">
    <property type="term" value="F:2-dehydropantoate 2-reductase activity"/>
    <property type="evidence" value="ECO:0007669"/>
    <property type="project" value="UniProtKB-EC"/>
</dbReference>
<dbReference type="GO" id="GO:0050661">
    <property type="term" value="F:NADP binding"/>
    <property type="evidence" value="ECO:0007669"/>
    <property type="project" value="TreeGrafter"/>
</dbReference>
<evidence type="ECO:0000259" key="12">
    <source>
        <dbReference type="Pfam" id="PF08546"/>
    </source>
</evidence>
<dbReference type="PANTHER" id="PTHR43765">
    <property type="entry name" value="2-DEHYDROPANTOATE 2-REDUCTASE-RELATED"/>
    <property type="match status" value="1"/>
</dbReference>
<dbReference type="InterPro" id="IPR050838">
    <property type="entry name" value="Ketopantoate_reductase"/>
</dbReference>
<dbReference type="STRING" id="861298.SAMN04488136_12488"/>